<feature type="domain" description="R3H" evidence="3">
    <location>
        <begin position="447"/>
        <end position="512"/>
    </location>
</feature>
<dbReference type="PANTHER" id="PTHR47423:SF2">
    <property type="entry name" value="PROTEIN SQS1"/>
    <property type="match status" value="1"/>
</dbReference>
<feature type="region of interest" description="Disordered" evidence="1">
    <location>
        <begin position="688"/>
        <end position="715"/>
    </location>
</feature>
<dbReference type="CDD" id="cd02646">
    <property type="entry name" value="R3H_G-patch"/>
    <property type="match status" value="1"/>
</dbReference>
<feature type="region of interest" description="Disordered" evidence="1">
    <location>
        <begin position="259"/>
        <end position="310"/>
    </location>
</feature>
<dbReference type="GO" id="GO:0003676">
    <property type="term" value="F:nucleic acid binding"/>
    <property type="evidence" value="ECO:0007669"/>
    <property type="project" value="UniProtKB-UniRule"/>
</dbReference>
<feature type="compositionally biased region" description="Acidic residues" evidence="1">
    <location>
        <begin position="290"/>
        <end position="310"/>
    </location>
</feature>
<reference evidence="4 5" key="1">
    <citation type="journal article" date="2019" name="G3 (Bethesda)">
        <title>Sequencing of a Wild Apple (Malus baccata) Genome Unravels the Differences Between Cultivated and Wild Apple Species Regarding Disease Resistance and Cold Tolerance.</title>
        <authorList>
            <person name="Chen X."/>
        </authorList>
    </citation>
    <scope>NUCLEOTIDE SEQUENCE [LARGE SCALE GENOMIC DNA]</scope>
    <source>
        <strain evidence="5">cv. Shandingzi</strain>
        <tissue evidence="4">Leaves</tissue>
    </source>
</reference>
<evidence type="ECO:0000313" key="4">
    <source>
        <dbReference type="EMBL" id="TQD69831.1"/>
    </source>
</evidence>
<feature type="compositionally biased region" description="Polar residues" evidence="1">
    <location>
        <begin position="697"/>
        <end position="713"/>
    </location>
</feature>
<dbReference type="Pfam" id="PF01585">
    <property type="entry name" value="G-patch"/>
    <property type="match status" value="2"/>
</dbReference>
<dbReference type="PANTHER" id="PTHR47423">
    <property type="entry name" value="G-PATCH DOMAIN CONTAINING PROTEIN"/>
    <property type="match status" value="1"/>
</dbReference>
<dbReference type="Proteomes" id="UP000315295">
    <property type="component" value="Unassembled WGS sequence"/>
</dbReference>
<feature type="region of interest" description="Disordered" evidence="1">
    <location>
        <begin position="58"/>
        <end position="96"/>
    </location>
</feature>
<dbReference type="PROSITE" id="PS50174">
    <property type="entry name" value="G_PATCH"/>
    <property type="match status" value="2"/>
</dbReference>
<feature type="compositionally biased region" description="Low complexity" evidence="1">
    <location>
        <begin position="21"/>
        <end position="40"/>
    </location>
</feature>
<evidence type="ECO:0000313" key="5">
    <source>
        <dbReference type="Proteomes" id="UP000315295"/>
    </source>
</evidence>
<dbReference type="InterPro" id="IPR001374">
    <property type="entry name" value="R3H_dom"/>
</dbReference>
<sequence>MAGGRGRGRGRGRRRPHINDSSNINGSSGSRRASSSSSSKSKFRGGLFVEGGILCDWSSPQTDRRGKNPNSSNKSTSKSVAKAASGSKSDSRRSNVTAIGYQYPSVEFQEGFYSELRQGNDAEKDMDESYPLVLVDYEDTQISAHAFQTQPSSPNEVAFTYHYGSSFVLGESSHRGLGFSEELQETPSGIEDSSKQMEEPEYSCFDLESSEKDVDANDRMDCEVGDEMAEEMPTEMLSPKKNSGFLSIGGMRLYTQDISDEESEEEENGESLYEESSGSSESGERLGSSESEDSEEMSDSDSDIDDDVAEDYLVGIGGSYNILSSKFLVEQDLDEPDKNSSLRSGFDETLQKLGGIALQDASREYGRRKGQSQKKHNVNERHARSLAIDDLMLVKDPRKHTKKKPVAKFPQSWPAKAQRSKFSRNFPGEKKKHRKERMVEKRRERMLRRGVDLERINLKMEQIVSDGVDVFSFQPMHSRDCSQVQRLAAIYHLRSSCQGSGKKRFVTVMQTQHTGMPSSIDRLRLEKLIGADMEDADFSVVEPGRDKNRSRKIGKGIDFKTPESKQSSQRKTPKTSAKRGSGKMDSYAKTPVSFVSSGVMQSATESVTVDSLDASCKSKAVAESTEYRSFEVHTKGFGSKMLAKMGYIEGGGLGKDGQGMAAPIEVIQRPKSLGLGVEFSSPVEIPVSRTPPVKNNAVKSNPIRSRSQTQSQRVGAFERHTKGFGSKMMAKMGFVEGTGLGKDSQGIVNPLAAVRLPKSRGLGASG</sequence>
<feature type="domain" description="G-patch" evidence="2">
    <location>
        <begin position="634"/>
        <end position="680"/>
    </location>
</feature>
<dbReference type="AlphaFoldDB" id="A0A540K6J4"/>
<evidence type="ECO:0000259" key="3">
    <source>
        <dbReference type="PROSITE" id="PS51061"/>
    </source>
</evidence>
<feature type="region of interest" description="Disordered" evidence="1">
    <location>
        <begin position="540"/>
        <end position="587"/>
    </location>
</feature>
<feature type="compositionally biased region" description="Basic residues" evidence="1">
    <location>
        <begin position="1"/>
        <end position="16"/>
    </location>
</feature>
<evidence type="ECO:0000256" key="1">
    <source>
        <dbReference type="SAM" id="MobiDB-lite"/>
    </source>
</evidence>
<dbReference type="InterPro" id="IPR000467">
    <property type="entry name" value="G_patch_dom"/>
</dbReference>
<feature type="region of interest" description="Disordered" evidence="1">
    <location>
        <begin position="1"/>
        <end position="44"/>
    </location>
</feature>
<gene>
    <name evidence="4" type="ORF">C1H46_044637</name>
</gene>
<evidence type="ECO:0000259" key="2">
    <source>
        <dbReference type="PROSITE" id="PS50174"/>
    </source>
</evidence>
<feature type="compositionally biased region" description="Acidic residues" evidence="1">
    <location>
        <begin position="259"/>
        <end position="273"/>
    </location>
</feature>
<dbReference type="STRING" id="106549.A0A540K6J4"/>
<dbReference type="Pfam" id="PF01424">
    <property type="entry name" value="R3H"/>
    <property type="match status" value="1"/>
</dbReference>
<feature type="domain" description="G-patch" evidence="2">
    <location>
        <begin position="721"/>
        <end position="766"/>
    </location>
</feature>
<proteinExistence type="predicted"/>
<protein>
    <submittedName>
        <fullName evidence="4">Uncharacterized protein</fullName>
    </submittedName>
</protein>
<dbReference type="EMBL" id="VIEB01002426">
    <property type="protein sequence ID" value="TQD69831.1"/>
    <property type="molecule type" value="Genomic_DNA"/>
</dbReference>
<dbReference type="PROSITE" id="PS51061">
    <property type="entry name" value="R3H"/>
    <property type="match status" value="1"/>
</dbReference>
<organism evidence="4 5">
    <name type="scientific">Malus baccata</name>
    <name type="common">Siberian crab apple</name>
    <name type="synonym">Pyrus baccata</name>
    <dbReference type="NCBI Taxonomy" id="106549"/>
    <lineage>
        <taxon>Eukaryota</taxon>
        <taxon>Viridiplantae</taxon>
        <taxon>Streptophyta</taxon>
        <taxon>Embryophyta</taxon>
        <taxon>Tracheophyta</taxon>
        <taxon>Spermatophyta</taxon>
        <taxon>Magnoliopsida</taxon>
        <taxon>eudicotyledons</taxon>
        <taxon>Gunneridae</taxon>
        <taxon>Pentapetalae</taxon>
        <taxon>rosids</taxon>
        <taxon>fabids</taxon>
        <taxon>Rosales</taxon>
        <taxon>Rosaceae</taxon>
        <taxon>Amygdaloideae</taxon>
        <taxon>Maleae</taxon>
        <taxon>Malus</taxon>
    </lineage>
</organism>
<dbReference type="InterPro" id="IPR034082">
    <property type="entry name" value="R3H_G-patch"/>
</dbReference>
<accession>A0A540K6J4</accession>
<name>A0A540K6J4_MALBA</name>
<feature type="compositionally biased region" description="Low complexity" evidence="1">
    <location>
        <begin position="274"/>
        <end position="289"/>
    </location>
</feature>
<keyword evidence="5" id="KW-1185">Reference proteome</keyword>
<dbReference type="Gene3D" id="3.30.1370.50">
    <property type="entry name" value="R3H-like domain"/>
    <property type="match status" value="1"/>
</dbReference>
<dbReference type="InterPro" id="IPR036867">
    <property type="entry name" value="R3H_dom_sf"/>
</dbReference>
<dbReference type="SMART" id="SM00443">
    <property type="entry name" value="G_patch"/>
    <property type="match status" value="2"/>
</dbReference>
<feature type="compositionally biased region" description="Basic residues" evidence="1">
    <location>
        <begin position="571"/>
        <end position="581"/>
    </location>
</feature>
<feature type="region of interest" description="Disordered" evidence="1">
    <location>
        <begin position="400"/>
        <end position="420"/>
    </location>
</feature>
<feature type="compositionally biased region" description="Low complexity" evidence="1">
    <location>
        <begin position="68"/>
        <end position="88"/>
    </location>
</feature>
<comment type="caution">
    <text evidence="4">The sequence shown here is derived from an EMBL/GenBank/DDBJ whole genome shotgun (WGS) entry which is preliminary data.</text>
</comment>